<organism evidence="2 3">
    <name type="scientific">Massilia atriviolacea</name>
    <dbReference type="NCBI Taxonomy" id="2495579"/>
    <lineage>
        <taxon>Bacteria</taxon>
        <taxon>Pseudomonadati</taxon>
        <taxon>Pseudomonadota</taxon>
        <taxon>Betaproteobacteria</taxon>
        <taxon>Burkholderiales</taxon>
        <taxon>Oxalobacteraceae</taxon>
        <taxon>Telluria group</taxon>
        <taxon>Massilia</taxon>
    </lineage>
</organism>
<dbReference type="SUPFAM" id="SSF53474">
    <property type="entry name" value="alpha/beta-Hydrolases"/>
    <property type="match status" value="1"/>
</dbReference>
<dbReference type="Gene3D" id="3.40.50.1820">
    <property type="entry name" value="alpha/beta hydrolase"/>
    <property type="match status" value="1"/>
</dbReference>
<dbReference type="PANTHER" id="PTHR12277">
    <property type="entry name" value="ALPHA/BETA HYDROLASE DOMAIN-CONTAINING PROTEIN"/>
    <property type="match status" value="1"/>
</dbReference>
<protein>
    <recommendedName>
        <fullName evidence="1">AB hydrolase-1 domain-containing protein</fullName>
    </recommendedName>
</protein>
<evidence type="ECO:0000313" key="2">
    <source>
        <dbReference type="EMBL" id="RSZ58244.1"/>
    </source>
</evidence>
<dbReference type="Proteomes" id="UP000278085">
    <property type="component" value="Unassembled WGS sequence"/>
</dbReference>
<dbReference type="InterPro" id="IPR029058">
    <property type="entry name" value="AB_hydrolase_fold"/>
</dbReference>
<dbReference type="AlphaFoldDB" id="A0A430HL63"/>
<evidence type="ECO:0000313" key="3">
    <source>
        <dbReference type="Proteomes" id="UP000278085"/>
    </source>
</evidence>
<reference evidence="2 3" key="1">
    <citation type="submission" date="2018-12" db="EMBL/GenBank/DDBJ databases">
        <authorList>
            <person name="Yang E."/>
        </authorList>
    </citation>
    <scope>NUCLEOTIDE SEQUENCE [LARGE SCALE GENOMIC DNA]</scope>
    <source>
        <strain evidence="2 3">SOD</strain>
    </source>
</reference>
<dbReference type="InterPro" id="IPR000073">
    <property type="entry name" value="AB_hydrolase_1"/>
</dbReference>
<accession>A0A430HL63</accession>
<evidence type="ECO:0000259" key="1">
    <source>
        <dbReference type="Pfam" id="PF00561"/>
    </source>
</evidence>
<dbReference type="EMBL" id="RXLQ01000007">
    <property type="protein sequence ID" value="RSZ58244.1"/>
    <property type="molecule type" value="Genomic_DNA"/>
</dbReference>
<proteinExistence type="predicted"/>
<feature type="domain" description="AB hydrolase-1" evidence="1">
    <location>
        <begin position="82"/>
        <end position="176"/>
    </location>
</feature>
<keyword evidence="3" id="KW-1185">Reference proteome</keyword>
<sequence>MRMTIGVILAALALYAVACVGLFLAQRSLIYFPQPRRFGAPESVIKLPVDGAVLDVSVRPETGPRAVLYLGGNAEDVSASLPSLGTTFPGQALYLLHYRGYGGSSGTPSEAALFADALALFDMVRARHPQVTVIGRSLGSGVAVHVASVRPVARLVLVTPYDSIAGIAGMQFPWFPVTLLLRDKFESGTYAARVNAPTTIIAAGNDELIPRASSELLMTRFKPGVARYINVPEAGHNTISDSPLYGPGLAGEMAPQPALKAN</sequence>
<gene>
    <name evidence="2" type="ORF">EJB06_14885</name>
</gene>
<name>A0A430HL63_9BURK</name>
<dbReference type="OrthoDB" id="9798884at2"/>
<dbReference type="RefSeq" id="WP_126074817.1">
    <property type="nucleotide sequence ID" value="NZ_CP051166.1"/>
</dbReference>
<dbReference type="PANTHER" id="PTHR12277:SF81">
    <property type="entry name" value="PROTEIN ABHD13"/>
    <property type="match status" value="1"/>
</dbReference>
<comment type="caution">
    <text evidence="2">The sequence shown here is derived from an EMBL/GenBank/DDBJ whole genome shotgun (WGS) entry which is preliminary data.</text>
</comment>
<dbReference type="Pfam" id="PF00561">
    <property type="entry name" value="Abhydrolase_1"/>
    <property type="match status" value="1"/>
</dbReference>